<dbReference type="Proteomes" id="UP001497700">
    <property type="component" value="Unassembled WGS sequence"/>
</dbReference>
<keyword evidence="2" id="KW-1185">Reference proteome</keyword>
<protein>
    <submittedName>
        <fullName evidence="1">Uncharacterized protein</fullName>
    </submittedName>
</protein>
<gene>
    <name evidence="1" type="ORF">F4820DRAFT_345446</name>
</gene>
<organism evidence="1 2">
    <name type="scientific">Hypoxylon rubiginosum</name>
    <dbReference type="NCBI Taxonomy" id="110542"/>
    <lineage>
        <taxon>Eukaryota</taxon>
        <taxon>Fungi</taxon>
        <taxon>Dikarya</taxon>
        <taxon>Ascomycota</taxon>
        <taxon>Pezizomycotina</taxon>
        <taxon>Sordariomycetes</taxon>
        <taxon>Xylariomycetidae</taxon>
        <taxon>Xylariales</taxon>
        <taxon>Hypoxylaceae</taxon>
        <taxon>Hypoxylon</taxon>
    </lineage>
</organism>
<comment type="caution">
    <text evidence="1">The sequence shown here is derived from an EMBL/GenBank/DDBJ whole genome shotgun (WGS) entry which is preliminary data.</text>
</comment>
<dbReference type="EMBL" id="MU393490">
    <property type="protein sequence ID" value="KAI4864187.1"/>
    <property type="molecule type" value="Genomic_DNA"/>
</dbReference>
<reference evidence="1 2" key="1">
    <citation type="journal article" date="2022" name="New Phytol.">
        <title>Ecological generalism drives hyperdiversity of secondary metabolite gene clusters in xylarialean endophytes.</title>
        <authorList>
            <person name="Franco M.E.E."/>
            <person name="Wisecaver J.H."/>
            <person name="Arnold A.E."/>
            <person name="Ju Y.M."/>
            <person name="Slot J.C."/>
            <person name="Ahrendt S."/>
            <person name="Moore L.P."/>
            <person name="Eastman K.E."/>
            <person name="Scott K."/>
            <person name="Konkel Z."/>
            <person name="Mondo S.J."/>
            <person name="Kuo A."/>
            <person name="Hayes R.D."/>
            <person name="Haridas S."/>
            <person name="Andreopoulos B."/>
            <person name="Riley R."/>
            <person name="LaButti K."/>
            <person name="Pangilinan J."/>
            <person name="Lipzen A."/>
            <person name="Amirebrahimi M."/>
            <person name="Yan J."/>
            <person name="Adam C."/>
            <person name="Keymanesh K."/>
            <person name="Ng V."/>
            <person name="Louie K."/>
            <person name="Northen T."/>
            <person name="Drula E."/>
            <person name="Henrissat B."/>
            <person name="Hsieh H.M."/>
            <person name="Youens-Clark K."/>
            <person name="Lutzoni F."/>
            <person name="Miadlikowska J."/>
            <person name="Eastwood D.C."/>
            <person name="Hamelin R.C."/>
            <person name="Grigoriev I.V."/>
            <person name="U'Ren J.M."/>
        </authorList>
    </citation>
    <scope>NUCLEOTIDE SEQUENCE [LARGE SCALE GENOMIC DNA]</scope>
    <source>
        <strain evidence="1 2">CBS 119005</strain>
    </source>
</reference>
<evidence type="ECO:0000313" key="1">
    <source>
        <dbReference type="EMBL" id="KAI4864187.1"/>
    </source>
</evidence>
<name>A0ACB9YXQ5_9PEZI</name>
<sequence>MTRMDPNQQWSYPVRATPSNRTWLVIKPVLTSLSIVSCIIVLGISIALAVDPTVQSYIAVWTAPQAGVALLWSVTDLVTSCAQRSKSNNRTIHPGAHVAVQLLLWLGFGTGLGLTAHILKFALTFSALDDPEAYPEYYAYYYGRNDNGDDFEYYSNSYVRSMEALVAFLAILIIIHLLLFVRACVETTKQRKTVKAAANIELRQTRLPSKDKQERSRIQHGVTNNSDTTRMPGPPNTKGGWENRLHIS</sequence>
<proteinExistence type="predicted"/>
<evidence type="ECO:0000313" key="2">
    <source>
        <dbReference type="Proteomes" id="UP001497700"/>
    </source>
</evidence>
<accession>A0ACB9YXQ5</accession>